<keyword evidence="4" id="KW-1185">Reference proteome</keyword>
<dbReference type="AlphaFoldDB" id="A0A6A5S4P6"/>
<dbReference type="PANTHER" id="PTHR38790:SF4">
    <property type="entry name" value="2EXR DOMAIN-CONTAINING PROTEIN"/>
    <property type="match status" value="1"/>
</dbReference>
<evidence type="ECO:0000259" key="2">
    <source>
        <dbReference type="Pfam" id="PF24864"/>
    </source>
</evidence>
<feature type="region of interest" description="Disordered" evidence="1">
    <location>
        <begin position="26"/>
        <end position="48"/>
    </location>
</feature>
<dbReference type="Proteomes" id="UP000800038">
    <property type="component" value="Unassembled WGS sequence"/>
</dbReference>
<name>A0A6A5S4P6_9PLEO</name>
<protein>
    <recommendedName>
        <fullName evidence="2">DUF7730 domain-containing protein</fullName>
    </recommendedName>
</protein>
<evidence type="ECO:0000256" key="1">
    <source>
        <dbReference type="SAM" id="MobiDB-lite"/>
    </source>
</evidence>
<dbReference type="PANTHER" id="PTHR38790">
    <property type="entry name" value="2EXR DOMAIN-CONTAINING PROTEIN-RELATED"/>
    <property type="match status" value="1"/>
</dbReference>
<organism evidence="3 4">
    <name type="scientific">Clathrospora elynae</name>
    <dbReference type="NCBI Taxonomy" id="706981"/>
    <lineage>
        <taxon>Eukaryota</taxon>
        <taxon>Fungi</taxon>
        <taxon>Dikarya</taxon>
        <taxon>Ascomycota</taxon>
        <taxon>Pezizomycotina</taxon>
        <taxon>Dothideomycetes</taxon>
        <taxon>Pleosporomycetidae</taxon>
        <taxon>Pleosporales</taxon>
        <taxon>Diademaceae</taxon>
        <taxon>Clathrospora</taxon>
    </lineage>
</organism>
<evidence type="ECO:0000313" key="3">
    <source>
        <dbReference type="EMBL" id="KAF1935112.1"/>
    </source>
</evidence>
<feature type="domain" description="DUF7730" evidence="2">
    <location>
        <begin position="71"/>
        <end position="164"/>
    </location>
</feature>
<evidence type="ECO:0000313" key="4">
    <source>
        <dbReference type="Proteomes" id="UP000800038"/>
    </source>
</evidence>
<dbReference type="Pfam" id="PF24864">
    <property type="entry name" value="DUF7730"/>
    <property type="match status" value="1"/>
</dbReference>
<sequence>MGVPASYTRSVLLADHRTTKSRIIFEKKKKPKQPKTRNPSHPGLKRKNGLLNAVIPARSKLMQSAQRNSLESPLLRLPGEIRTKIWEFALGYHQVNICGQSQGNRWNIELGHDTQPLHVTSTVPRAFVRPTFAIPRVCRQMYTELSAMVYTLNNFGFDNHDTFDRWIKGRAFGQKQLITSIDIPFAYYNLYEGGFRKLFRQTFPNIKRVRLHLQMALLRQRVIEGSWLEIKPKREPLGETKLRFARYMQEKEGVEIEVDWHHGTLSSLVNAPR</sequence>
<gene>
    <name evidence="3" type="ORF">EJ02DRAFT_389673</name>
</gene>
<proteinExistence type="predicted"/>
<reference evidence="3" key="1">
    <citation type="journal article" date="2020" name="Stud. Mycol.">
        <title>101 Dothideomycetes genomes: a test case for predicting lifestyles and emergence of pathogens.</title>
        <authorList>
            <person name="Haridas S."/>
            <person name="Albert R."/>
            <person name="Binder M."/>
            <person name="Bloem J."/>
            <person name="Labutti K."/>
            <person name="Salamov A."/>
            <person name="Andreopoulos B."/>
            <person name="Baker S."/>
            <person name="Barry K."/>
            <person name="Bills G."/>
            <person name="Bluhm B."/>
            <person name="Cannon C."/>
            <person name="Castanera R."/>
            <person name="Culley D."/>
            <person name="Daum C."/>
            <person name="Ezra D."/>
            <person name="Gonzalez J."/>
            <person name="Henrissat B."/>
            <person name="Kuo A."/>
            <person name="Liang C."/>
            <person name="Lipzen A."/>
            <person name="Lutzoni F."/>
            <person name="Magnuson J."/>
            <person name="Mondo S."/>
            <person name="Nolan M."/>
            <person name="Ohm R."/>
            <person name="Pangilinan J."/>
            <person name="Park H.-J."/>
            <person name="Ramirez L."/>
            <person name="Alfaro M."/>
            <person name="Sun H."/>
            <person name="Tritt A."/>
            <person name="Yoshinaga Y."/>
            <person name="Zwiers L.-H."/>
            <person name="Turgeon B."/>
            <person name="Goodwin S."/>
            <person name="Spatafora J."/>
            <person name="Crous P."/>
            <person name="Grigoriev I."/>
        </authorList>
    </citation>
    <scope>NUCLEOTIDE SEQUENCE</scope>
    <source>
        <strain evidence="3">CBS 161.51</strain>
    </source>
</reference>
<dbReference type="InterPro" id="IPR056632">
    <property type="entry name" value="DUF7730"/>
</dbReference>
<dbReference type="OrthoDB" id="5413827at2759"/>
<accession>A0A6A5S4P6</accession>
<dbReference type="EMBL" id="ML976312">
    <property type="protein sequence ID" value="KAF1935112.1"/>
    <property type="molecule type" value="Genomic_DNA"/>
</dbReference>